<keyword evidence="9" id="KW-1185">Reference proteome</keyword>
<accession>W9YI88</accession>
<dbReference type="Gene3D" id="3.40.50.720">
    <property type="entry name" value="NAD(P)-binding Rossmann-like Domain"/>
    <property type="match status" value="1"/>
</dbReference>
<name>W9YI88_9EURO</name>
<evidence type="ECO:0000256" key="5">
    <source>
        <dbReference type="ARBA" id="ARBA00023002"/>
    </source>
</evidence>
<dbReference type="InterPro" id="IPR013149">
    <property type="entry name" value="ADH-like_C"/>
</dbReference>
<protein>
    <recommendedName>
        <fullName evidence="7">Enoyl reductase (ER) domain-containing protein</fullName>
    </recommendedName>
</protein>
<dbReference type="FunFam" id="3.40.50.720:FF:000039">
    <property type="entry name" value="Alcohol dehydrogenase AdhP"/>
    <property type="match status" value="1"/>
</dbReference>
<dbReference type="SUPFAM" id="SSF50129">
    <property type="entry name" value="GroES-like"/>
    <property type="match status" value="1"/>
</dbReference>
<proteinExistence type="inferred from homology"/>
<dbReference type="EMBL" id="AMGY01000001">
    <property type="protein sequence ID" value="EXJ92263.1"/>
    <property type="molecule type" value="Genomic_DNA"/>
</dbReference>
<evidence type="ECO:0000256" key="3">
    <source>
        <dbReference type="ARBA" id="ARBA00022723"/>
    </source>
</evidence>
<dbReference type="SMART" id="SM00829">
    <property type="entry name" value="PKS_ER"/>
    <property type="match status" value="1"/>
</dbReference>
<dbReference type="GO" id="GO:0046872">
    <property type="term" value="F:metal ion binding"/>
    <property type="evidence" value="ECO:0007669"/>
    <property type="project" value="UniProtKB-KW"/>
</dbReference>
<dbReference type="AlphaFoldDB" id="W9YI88"/>
<dbReference type="HOGENOM" id="CLU_026673_20_1_1"/>
<comment type="similarity">
    <text evidence="2">Belongs to the zinc-containing alcohol dehydrogenase family.</text>
</comment>
<dbReference type="InterPro" id="IPR020843">
    <property type="entry name" value="ER"/>
</dbReference>
<evidence type="ECO:0000256" key="6">
    <source>
        <dbReference type="ARBA" id="ARBA00023027"/>
    </source>
</evidence>
<dbReference type="SUPFAM" id="SSF51735">
    <property type="entry name" value="NAD(P)-binding Rossmann-fold domains"/>
    <property type="match status" value="1"/>
</dbReference>
<dbReference type="GO" id="GO:0004022">
    <property type="term" value="F:alcohol dehydrogenase (NAD+) activity"/>
    <property type="evidence" value="ECO:0007669"/>
    <property type="project" value="TreeGrafter"/>
</dbReference>
<dbReference type="GO" id="GO:0005737">
    <property type="term" value="C:cytoplasm"/>
    <property type="evidence" value="ECO:0007669"/>
    <property type="project" value="TreeGrafter"/>
</dbReference>
<evidence type="ECO:0000256" key="1">
    <source>
        <dbReference type="ARBA" id="ARBA00001947"/>
    </source>
</evidence>
<evidence type="ECO:0000256" key="4">
    <source>
        <dbReference type="ARBA" id="ARBA00022833"/>
    </source>
</evidence>
<evidence type="ECO:0000256" key="2">
    <source>
        <dbReference type="ARBA" id="ARBA00008072"/>
    </source>
</evidence>
<dbReference type="Pfam" id="PF08240">
    <property type="entry name" value="ADH_N"/>
    <property type="match status" value="1"/>
</dbReference>
<dbReference type="PANTHER" id="PTHR42940:SF8">
    <property type="entry name" value="VACUOLAR PROTEIN SORTING-ASSOCIATED PROTEIN 11"/>
    <property type="match status" value="1"/>
</dbReference>
<dbReference type="eggNOG" id="KOG0023">
    <property type="taxonomic scope" value="Eukaryota"/>
</dbReference>
<organism evidence="8 9">
    <name type="scientific">Capronia epimyces CBS 606.96</name>
    <dbReference type="NCBI Taxonomy" id="1182542"/>
    <lineage>
        <taxon>Eukaryota</taxon>
        <taxon>Fungi</taxon>
        <taxon>Dikarya</taxon>
        <taxon>Ascomycota</taxon>
        <taxon>Pezizomycotina</taxon>
        <taxon>Eurotiomycetes</taxon>
        <taxon>Chaetothyriomycetidae</taxon>
        <taxon>Chaetothyriales</taxon>
        <taxon>Herpotrichiellaceae</taxon>
        <taxon>Capronia</taxon>
    </lineage>
</organism>
<dbReference type="Pfam" id="PF00107">
    <property type="entry name" value="ADH_zinc_N"/>
    <property type="match status" value="1"/>
</dbReference>
<evidence type="ECO:0000313" key="9">
    <source>
        <dbReference type="Proteomes" id="UP000019478"/>
    </source>
</evidence>
<keyword evidence="5" id="KW-0560">Oxidoreductase</keyword>
<dbReference type="STRING" id="1182542.W9YI88"/>
<keyword evidence="6" id="KW-0520">NAD</keyword>
<dbReference type="InterPro" id="IPR013154">
    <property type="entry name" value="ADH-like_N"/>
</dbReference>
<dbReference type="Gene3D" id="3.90.180.10">
    <property type="entry name" value="Medium-chain alcohol dehydrogenases, catalytic domain"/>
    <property type="match status" value="1"/>
</dbReference>
<keyword evidence="4" id="KW-0862">Zinc</keyword>
<sequence length="364" mass="38975">MAIEGIPSEMLAVQVVEFNQPYKIHKVPTPPALKEYEILLKTVVASLCHTDFMVLEGKFPTQLPCTASHEGTGIVKAVGSKVNNFKVGDRVMSGVPKNACGKCYNCTGPNDWHQYCPNLEGHIGVFTNGAFAEYHVVDSRTSCHIPDQVSFASAAPLACAGCTIYRALMVSSVKGGEWLAIVGAGGGLGHLGIQFAQAKGINVVAIDARDEALALCKEVGAKHIFDARDGQEKVVERVQALTDGLGVHAAINVSDHPTAADTACAVTRMHGTMVQAAQPDRVSVAFQELVFRDIRIKGTLIAGQDYSQQMLNDAAKHNIKVETNLFYGLDAVPKMLELAHSGKMQGKAVCVVDQAEFERDTATV</sequence>
<comment type="cofactor">
    <cofactor evidence="1">
        <name>Zn(2+)</name>
        <dbReference type="ChEBI" id="CHEBI:29105"/>
    </cofactor>
</comment>
<dbReference type="GeneID" id="19164953"/>
<reference evidence="8 9" key="1">
    <citation type="submission" date="2013-03" db="EMBL/GenBank/DDBJ databases">
        <title>The Genome Sequence of Capronia epimyces CBS 606.96.</title>
        <authorList>
            <consortium name="The Broad Institute Genomics Platform"/>
            <person name="Cuomo C."/>
            <person name="de Hoog S."/>
            <person name="Gorbushina A."/>
            <person name="Walker B."/>
            <person name="Young S.K."/>
            <person name="Zeng Q."/>
            <person name="Gargeya S."/>
            <person name="Fitzgerald M."/>
            <person name="Haas B."/>
            <person name="Abouelleil A."/>
            <person name="Allen A.W."/>
            <person name="Alvarado L."/>
            <person name="Arachchi H.M."/>
            <person name="Berlin A.M."/>
            <person name="Chapman S.B."/>
            <person name="Gainer-Dewar J."/>
            <person name="Goldberg J."/>
            <person name="Griggs A."/>
            <person name="Gujja S."/>
            <person name="Hansen M."/>
            <person name="Howarth C."/>
            <person name="Imamovic A."/>
            <person name="Ireland A."/>
            <person name="Larimer J."/>
            <person name="McCowan C."/>
            <person name="Murphy C."/>
            <person name="Pearson M."/>
            <person name="Poon T.W."/>
            <person name="Priest M."/>
            <person name="Roberts A."/>
            <person name="Saif S."/>
            <person name="Shea T."/>
            <person name="Sisk P."/>
            <person name="Sykes S."/>
            <person name="Wortman J."/>
            <person name="Nusbaum C."/>
            <person name="Birren B."/>
        </authorList>
    </citation>
    <scope>NUCLEOTIDE SEQUENCE [LARGE SCALE GENOMIC DNA]</scope>
    <source>
        <strain evidence="8 9">CBS 606.96</strain>
    </source>
</reference>
<evidence type="ECO:0000259" key="7">
    <source>
        <dbReference type="SMART" id="SM00829"/>
    </source>
</evidence>
<dbReference type="RefSeq" id="XP_007729153.1">
    <property type="nucleotide sequence ID" value="XM_007730963.1"/>
</dbReference>
<dbReference type="PANTHER" id="PTHR42940">
    <property type="entry name" value="ALCOHOL DEHYDROGENASE 1-RELATED"/>
    <property type="match status" value="1"/>
</dbReference>
<dbReference type="InterPro" id="IPR036291">
    <property type="entry name" value="NAD(P)-bd_dom_sf"/>
</dbReference>
<feature type="domain" description="Enoyl reductase (ER)" evidence="7">
    <location>
        <begin position="19"/>
        <end position="350"/>
    </location>
</feature>
<dbReference type="OrthoDB" id="256333at2759"/>
<dbReference type="Proteomes" id="UP000019478">
    <property type="component" value="Unassembled WGS sequence"/>
</dbReference>
<dbReference type="InterPro" id="IPR011032">
    <property type="entry name" value="GroES-like_sf"/>
</dbReference>
<evidence type="ECO:0000313" key="8">
    <source>
        <dbReference type="EMBL" id="EXJ92263.1"/>
    </source>
</evidence>
<comment type="caution">
    <text evidence="8">The sequence shown here is derived from an EMBL/GenBank/DDBJ whole genome shotgun (WGS) entry which is preliminary data.</text>
</comment>
<gene>
    <name evidence="8" type="ORF">A1O3_00813</name>
</gene>
<keyword evidence="3" id="KW-0479">Metal-binding</keyword>